<dbReference type="EMBL" id="JBJJXI010000021">
    <property type="protein sequence ID" value="KAL3405340.1"/>
    <property type="molecule type" value="Genomic_DNA"/>
</dbReference>
<evidence type="ECO:0000313" key="6">
    <source>
        <dbReference type="EMBL" id="KAL3405340.1"/>
    </source>
</evidence>
<protein>
    <recommendedName>
        <fullName evidence="8">Tetratricopeptide repeat protein 27</fullName>
    </recommendedName>
</protein>
<keyword evidence="2 4" id="KW-0802">TPR repeat</keyword>
<keyword evidence="5" id="KW-0175">Coiled coil</keyword>
<evidence type="ECO:0000256" key="4">
    <source>
        <dbReference type="PROSITE-ProRule" id="PRU00339"/>
    </source>
</evidence>
<keyword evidence="7" id="KW-1185">Reference proteome</keyword>
<evidence type="ECO:0008006" key="8">
    <source>
        <dbReference type="Google" id="ProtNLM"/>
    </source>
</evidence>
<evidence type="ECO:0000256" key="1">
    <source>
        <dbReference type="ARBA" id="ARBA00022737"/>
    </source>
</evidence>
<dbReference type="InterPro" id="IPR011990">
    <property type="entry name" value="TPR-like_helical_dom_sf"/>
</dbReference>
<dbReference type="InterPro" id="IPR044244">
    <property type="entry name" value="TTC27/Emw1"/>
</dbReference>
<sequence length="801" mass="93104">MEEKTTISLEKKLILNEPLPEDEKPCGYIQDILDGNFESVLNSDFFTSKLSNFVNEEFGENVKNLINSDLEDSVKWFHGAIASLYYFIQNNYHQISGNENIDYLLPLRKLAINTLALNDDQCNENVAKPELLYFAKIVLNSSQIQKLYISSKWWLFRAHCVHQAILDNVSEVLFKDSEELLKQLFESQNVLTEVKEISLFNTEVAYFYSYYSRIQSSEKYLNNAAEAAHLSLCLEGALGKRTKYQREEKAQLYLKPKLEKEIIPYRSCEVLPKVINLSDDLRLEKIAFTEDTEIVKLGSYEQAIVLAAYFHLLRSQPKDLLRDEEIISYLNCVIDNTDNWCLKVTALYQRCLLEAKHKRTIDRTLMQLEYLNEQLCSQSPPVSFKMDLFFASGIKPQWCFKQHLADVMRDIGLEKGALDIYLDLGLWEQVIGCYTHLGLKHKAAEIIKQELAKKPTVKLWCWLGDAENEEKHYKTAWELSGEKSSIVQRHWGFYYYIKQNYKEAIPHLKRSVELNNIQENVWVRLGFAALQVEDWQLAASAYRHYNALEQSSFEVWNNLAKAYIELGDKQRAWRSLQDALKCNYDKWEVWDNLMVVSIDLGHFSEVIRCYERLLELKGTHVDVEVLAILTKAIVNDVKDFYGNSSRQYLKRSLDLFGNLTSKVLKNADIWLLYAELTLLKKTEMDNQKAVQYIQRAYHCENPSSFKTVEDANRVLMTCIRLAEISLYSSNCGSSEDAQGQKIEKENRFVLKCAKLILQSVITKMQNLKWADVSGIEENLTTLKEHHKNIKEKLEEINESKK</sequence>
<dbReference type="Gene3D" id="1.25.40.10">
    <property type="entry name" value="Tetratricopeptide repeat domain"/>
    <property type="match status" value="1"/>
</dbReference>
<dbReference type="AlphaFoldDB" id="A0ABD2XJH3"/>
<evidence type="ECO:0000256" key="3">
    <source>
        <dbReference type="ARBA" id="ARBA00024020"/>
    </source>
</evidence>
<dbReference type="Proteomes" id="UP001627154">
    <property type="component" value="Unassembled WGS sequence"/>
</dbReference>
<comment type="similarity">
    <text evidence="3">Belongs to the TTC27 family.</text>
</comment>
<organism evidence="6 7">
    <name type="scientific">Trichogramma kaykai</name>
    <dbReference type="NCBI Taxonomy" id="54128"/>
    <lineage>
        <taxon>Eukaryota</taxon>
        <taxon>Metazoa</taxon>
        <taxon>Ecdysozoa</taxon>
        <taxon>Arthropoda</taxon>
        <taxon>Hexapoda</taxon>
        <taxon>Insecta</taxon>
        <taxon>Pterygota</taxon>
        <taxon>Neoptera</taxon>
        <taxon>Endopterygota</taxon>
        <taxon>Hymenoptera</taxon>
        <taxon>Apocrita</taxon>
        <taxon>Proctotrupomorpha</taxon>
        <taxon>Chalcidoidea</taxon>
        <taxon>Trichogrammatidae</taxon>
        <taxon>Trichogramma</taxon>
    </lineage>
</organism>
<reference evidence="6 7" key="1">
    <citation type="journal article" date="2024" name="bioRxiv">
        <title>A reference genome for Trichogramma kaykai: A tiny desert-dwelling parasitoid wasp with competing sex-ratio distorters.</title>
        <authorList>
            <person name="Culotta J."/>
            <person name="Lindsey A.R."/>
        </authorList>
    </citation>
    <scope>NUCLEOTIDE SEQUENCE [LARGE SCALE GENOMIC DNA]</scope>
    <source>
        <strain evidence="6 7">KSX58</strain>
    </source>
</reference>
<gene>
    <name evidence="6" type="ORF">TKK_002364</name>
</gene>
<keyword evidence="1" id="KW-0677">Repeat</keyword>
<dbReference type="InterPro" id="IPR019734">
    <property type="entry name" value="TPR_rpt"/>
</dbReference>
<dbReference type="PROSITE" id="PS50005">
    <property type="entry name" value="TPR"/>
    <property type="match status" value="1"/>
</dbReference>
<dbReference type="PANTHER" id="PTHR16193">
    <property type="entry name" value="TETRATRICOPEPTIDE REPEAT PROTEIN 27"/>
    <property type="match status" value="1"/>
</dbReference>
<feature type="coiled-coil region" evidence="5">
    <location>
        <begin position="772"/>
        <end position="799"/>
    </location>
</feature>
<evidence type="ECO:0000313" key="7">
    <source>
        <dbReference type="Proteomes" id="UP001627154"/>
    </source>
</evidence>
<evidence type="ECO:0000256" key="2">
    <source>
        <dbReference type="ARBA" id="ARBA00022803"/>
    </source>
</evidence>
<comment type="caution">
    <text evidence="6">The sequence shown here is derived from an EMBL/GenBank/DDBJ whole genome shotgun (WGS) entry which is preliminary data.</text>
</comment>
<dbReference type="PANTHER" id="PTHR16193:SF0">
    <property type="entry name" value="TETRATRICOPEPTIDE REPEAT PROTEIN 27"/>
    <property type="match status" value="1"/>
</dbReference>
<accession>A0ABD2XJH3</accession>
<dbReference type="SUPFAM" id="SSF48452">
    <property type="entry name" value="TPR-like"/>
    <property type="match status" value="1"/>
</dbReference>
<dbReference type="SMART" id="SM00028">
    <property type="entry name" value="TPR"/>
    <property type="match status" value="3"/>
</dbReference>
<name>A0ABD2XJH3_9HYME</name>
<feature type="repeat" description="TPR" evidence="4">
    <location>
        <begin position="553"/>
        <end position="586"/>
    </location>
</feature>
<evidence type="ECO:0000256" key="5">
    <source>
        <dbReference type="SAM" id="Coils"/>
    </source>
</evidence>
<proteinExistence type="inferred from homology"/>